<dbReference type="Proteomes" id="UP001283361">
    <property type="component" value="Unassembled WGS sequence"/>
</dbReference>
<accession>A0AAE1DQ59</accession>
<name>A0AAE1DQ59_9GAST</name>
<evidence type="ECO:0000313" key="1">
    <source>
        <dbReference type="EMBL" id="KAK3777688.1"/>
    </source>
</evidence>
<reference evidence="1" key="1">
    <citation type="journal article" date="2023" name="G3 (Bethesda)">
        <title>A reference genome for the long-term kleptoplast-retaining sea slug Elysia crispata morphotype clarki.</title>
        <authorList>
            <person name="Eastman K.E."/>
            <person name="Pendleton A.L."/>
            <person name="Shaikh M.A."/>
            <person name="Suttiyut T."/>
            <person name="Ogas R."/>
            <person name="Tomko P."/>
            <person name="Gavelis G."/>
            <person name="Widhalm J.R."/>
            <person name="Wisecaver J.H."/>
        </authorList>
    </citation>
    <scope>NUCLEOTIDE SEQUENCE</scope>
    <source>
        <strain evidence="1">ECLA1</strain>
    </source>
</reference>
<evidence type="ECO:0000313" key="2">
    <source>
        <dbReference type="Proteomes" id="UP001283361"/>
    </source>
</evidence>
<comment type="caution">
    <text evidence="1">The sequence shown here is derived from an EMBL/GenBank/DDBJ whole genome shotgun (WGS) entry which is preliminary data.</text>
</comment>
<dbReference type="AlphaFoldDB" id="A0AAE1DQ59"/>
<proteinExistence type="predicted"/>
<sequence>MKGQTESWKVNEKGLLPSILCYPICCSRSNNIIGFCFTNLFGNDMKHRPPTLGTPLAYFDSSASLCPKVSTFA</sequence>
<keyword evidence="2" id="KW-1185">Reference proteome</keyword>
<protein>
    <submittedName>
        <fullName evidence="1">Uncharacterized protein</fullName>
    </submittedName>
</protein>
<gene>
    <name evidence="1" type="ORF">RRG08_021799</name>
</gene>
<organism evidence="1 2">
    <name type="scientific">Elysia crispata</name>
    <name type="common">lettuce slug</name>
    <dbReference type="NCBI Taxonomy" id="231223"/>
    <lineage>
        <taxon>Eukaryota</taxon>
        <taxon>Metazoa</taxon>
        <taxon>Spiralia</taxon>
        <taxon>Lophotrochozoa</taxon>
        <taxon>Mollusca</taxon>
        <taxon>Gastropoda</taxon>
        <taxon>Heterobranchia</taxon>
        <taxon>Euthyneura</taxon>
        <taxon>Panpulmonata</taxon>
        <taxon>Sacoglossa</taxon>
        <taxon>Placobranchoidea</taxon>
        <taxon>Plakobranchidae</taxon>
        <taxon>Elysia</taxon>
    </lineage>
</organism>
<dbReference type="EMBL" id="JAWDGP010003066">
    <property type="protein sequence ID" value="KAK3777688.1"/>
    <property type="molecule type" value="Genomic_DNA"/>
</dbReference>